<protein>
    <recommendedName>
        <fullName evidence="4">CHRD domain-containing protein</fullName>
    </recommendedName>
</protein>
<feature type="chain" id="PRO_5024990334" description="CHRD domain-containing protein" evidence="1">
    <location>
        <begin position="32"/>
        <end position="274"/>
    </location>
</feature>
<accession>A0A5P2E058</accession>
<reference evidence="2 3" key="1">
    <citation type="submission" date="2018-05" db="EMBL/GenBank/DDBJ databases">
        <title>Streptomyces venezuelae.</title>
        <authorList>
            <person name="Kim W."/>
            <person name="Lee N."/>
            <person name="Cho B.-K."/>
        </authorList>
    </citation>
    <scope>NUCLEOTIDE SEQUENCE [LARGE SCALE GENOMIC DNA]</scope>
    <source>
        <strain evidence="2 3">ATCC 21018</strain>
    </source>
</reference>
<sequence length="274" mass="28031">MIVKRAGRHVALAAIPAAVALTLGLSGPALAQGGKAYQIDLAQLNDSGSSGTVMLTLKGKELTVQIESKGMVPGQPSAQHLHGSTKGHDFHCPDASDDKDGDGVLSNTEATHDYGDINISLTTGGDTKPTSGLDVLRMPVADAQGTIRYKRTITVGQDVVDHIKDLHVVQHGIDRNKNKKYDFEGAGKSELDPKLPQEATAPTNCGEVKGAAVGSIPVGGIETGGGAEEHTAVPVTVRDGVAITVLAVVAGAVIIGRRRAGVGSVRSETTGGGA</sequence>
<dbReference type="RefSeq" id="WP_150261183.1">
    <property type="nucleotide sequence ID" value="NZ_CP029189.1"/>
</dbReference>
<evidence type="ECO:0000313" key="3">
    <source>
        <dbReference type="Proteomes" id="UP000324101"/>
    </source>
</evidence>
<organism evidence="2 3">
    <name type="scientific">Streptomyces venezuelae</name>
    <dbReference type="NCBI Taxonomy" id="54571"/>
    <lineage>
        <taxon>Bacteria</taxon>
        <taxon>Bacillati</taxon>
        <taxon>Actinomycetota</taxon>
        <taxon>Actinomycetes</taxon>
        <taxon>Kitasatosporales</taxon>
        <taxon>Streptomycetaceae</taxon>
        <taxon>Streptomyces</taxon>
    </lineage>
</organism>
<feature type="signal peptide" evidence="1">
    <location>
        <begin position="1"/>
        <end position="31"/>
    </location>
</feature>
<dbReference type="EMBL" id="CP029189">
    <property type="protein sequence ID" value="QES58269.1"/>
    <property type="molecule type" value="Genomic_DNA"/>
</dbReference>
<proteinExistence type="predicted"/>
<keyword evidence="1" id="KW-0732">Signal</keyword>
<gene>
    <name evidence="2" type="ORF">DEJ51_32435</name>
</gene>
<evidence type="ECO:0008006" key="4">
    <source>
        <dbReference type="Google" id="ProtNLM"/>
    </source>
</evidence>
<name>A0A5P2E058_STRVZ</name>
<dbReference type="AlphaFoldDB" id="A0A5P2E058"/>
<evidence type="ECO:0000313" key="2">
    <source>
        <dbReference type="EMBL" id="QES58269.1"/>
    </source>
</evidence>
<dbReference type="Proteomes" id="UP000324101">
    <property type="component" value="Chromosome"/>
</dbReference>
<evidence type="ECO:0000256" key="1">
    <source>
        <dbReference type="SAM" id="SignalP"/>
    </source>
</evidence>
<dbReference type="OrthoDB" id="2991218at2"/>